<accession>A0A9D4R151</accession>
<dbReference type="AlphaFoldDB" id="A0A9D4R151"/>
<organism evidence="1 2">
    <name type="scientific">Dreissena polymorpha</name>
    <name type="common">Zebra mussel</name>
    <name type="synonym">Mytilus polymorpha</name>
    <dbReference type="NCBI Taxonomy" id="45954"/>
    <lineage>
        <taxon>Eukaryota</taxon>
        <taxon>Metazoa</taxon>
        <taxon>Spiralia</taxon>
        <taxon>Lophotrochozoa</taxon>
        <taxon>Mollusca</taxon>
        <taxon>Bivalvia</taxon>
        <taxon>Autobranchia</taxon>
        <taxon>Heteroconchia</taxon>
        <taxon>Euheterodonta</taxon>
        <taxon>Imparidentia</taxon>
        <taxon>Neoheterodontei</taxon>
        <taxon>Myida</taxon>
        <taxon>Dreissenoidea</taxon>
        <taxon>Dreissenidae</taxon>
        <taxon>Dreissena</taxon>
    </lineage>
</organism>
<reference evidence="1" key="1">
    <citation type="journal article" date="2019" name="bioRxiv">
        <title>The Genome of the Zebra Mussel, Dreissena polymorpha: A Resource for Invasive Species Research.</title>
        <authorList>
            <person name="McCartney M.A."/>
            <person name="Auch B."/>
            <person name="Kono T."/>
            <person name="Mallez S."/>
            <person name="Zhang Y."/>
            <person name="Obille A."/>
            <person name="Becker A."/>
            <person name="Abrahante J.E."/>
            <person name="Garbe J."/>
            <person name="Badalamenti J.P."/>
            <person name="Herman A."/>
            <person name="Mangelson H."/>
            <person name="Liachko I."/>
            <person name="Sullivan S."/>
            <person name="Sone E.D."/>
            <person name="Koren S."/>
            <person name="Silverstein K.A.T."/>
            <person name="Beckman K.B."/>
            <person name="Gohl D.M."/>
        </authorList>
    </citation>
    <scope>NUCLEOTIDE SEQUENCE</scope>
    <source>
        <strain evidence="1">Duluth1</strain>
        <tissue evidence="1">Whole animal</tissue>
    </source>
</reference>
<evidence type="ECO:0000313" key="2">
    <source>
        <dbReference type="Proteomes" id="UP000828390"/>
    </source>
</evidence>
<name>A0A9D4R151_DREPO</name>
<sequence>MRQFSVRGKGKRQRRRGSRNGAFTFLVVSCERPSARSPMAGDLLIWNGSADLSSAEHHCHGTSSSLRLR</sequence>
<proteinExistence type="predicted"/>
<reference evidence="1" key="2">
    <citation type="submission" date="2020-11" db="EMBL/GenBank/DDBJ databases">
        <authorList>
            <person name="McCartney M.A."/>
            <person name="Auch B."/>
            <person name="Kono T."/>
            <person name="Mallez S."/>
            <person name="Becker A."/>
            <person name="Gohl D.M."/>
            <person name="Silverstein K.A.T."/>
            <person name="Koren S."/>
            <person name="Bechman K.B."/>
            <person name="Herman A."/>
            <person name="Abrahante J.E."/>
            <person name="Garbe J."/>
        </authorList>
    </citation>
    <scope>NUCLEOTIDE SEQUENCE</scope>
    <source>
        <strain evidence="1">Duluth1</strain>
        <tissue evidence="1">Whole animal</tissue>
    </source>
</reference>
<dbReference type="Proteomes" id="UP000828390">
    <property type="component" value="Unassembled WGS sequence"/>
</dbReference>
<protein>
    <submittedName>
        <fullName evidence="1">Uncharacterized protein</fullName>
    </submittedName>
</protein>
<dbReference type="PROSITE" id="PS51257">
    <property type="entry name" value="PROKAR_LIPOPROTEIN"/>
    <property type="match status" value="1"/>
</dbReference>
<gene>
    <name evidence="1" type="ORF">DPMN_092593</name>
</gene>
<keyword evidence="2" id="KW-1185">Reference proteome</keyword>
<evidence type="ECO:0000313" key="1">
    <source>
        <dbReference type="EMBL" id="KAH3850187.1"/>
    </source>
</evidence>
<dbReference type="EMBL" id="JAIWYP010000003">
    <property type="protein sequence ID" value="KAH3850187.1"/>
    <property type="molecule type" value="Genomic_DNA"/>
</dbReference>
<comment type="caution">
    <text evidence="1">The sequence shown here is derived from an EMBL/GenBank/DDBJ whole genome shotgun (WGS) entry which is preliminary data.</text>
</comment>